<dbReference type="HOGENOM" id="CLU_1183714_0_0_10"/>
<accession>F4KRP5</accession>
<keyword evidence="2" id="KW-1185">Reference proteome</keyword>
<evidence type="ECO:0008006" key="3">
    <source>
        <dbReference type="Google" id="ProtNLM"/>
    </source>
</evidence>
<dbReference type="STRING" id="760192.Halhy_1136"/>
<protein>
    <recommendedName>
        <fullName evidence="3">Outer membrane protein beta-barrel domain-containing protein</fullName>
    </recommendedName>
</protein>
<dbReference type="RefSeq" id="WP_013763589.1">
    <property type="nucleotide sequence ID" value="NC_015510.1"/>
</dbReference>
<reference key="2">
    <citation type="submission" date="2011-04" db="EMBL/GenBank/DDBJ databases">
        <title>Complete sequence of chromosome of Haliscomenobacter hydrossis DSM 1100.</title>
        <authorList>
            <consortium name="US DOE Joint Genome Institute (JGI-PGF)"/>
            <person name="Lucas S."/>
            <person name="Han J."/>
            <person name="Lapidus A."/>
            <person name="Bruce D."/>
            <person name="Goodwin L."/>
            <person name="Pitluck S."/>
            <person name="Peters L."/>
            <person name="Kyrpides N."/>
            <person name="Mavromatis K."/>
            <person name="Ivanova N."/>
            <person name="Ovchinnikova G."/>
            <person name="Pagani I."/>
            <person name="Daligault H."/>
            <person name="Detter J.C."/>
            <person name="Han C."/>
            <person name="Land M."/>
            <person name="Hauser L."/>
            <person name="Markowitz V."/>
            <person name="Cheng J.-F."/>
            <person name="Hugenholtz P."/>
            <person name="Woyke T."/>
            <person name="Wu D."/>
            <person name="Verbarg S."/>
            <person name="Frueling A."/>
            <person name="Brambilla E."/>
            <person name="Klenk H.-P."/>
            <person name="Eisen J.A."/>
        </authorList>
    </citation>
    <scope>NUCLEOTIDE SEQUENCE</scope>
    <source>
        <strain>DSM 1100</strain>
    </source>
</reference>
<dbReference type="KEGG" id="hhy:Halhy_1136"/>
<sequence length="234" mass="26702">MRLVYLLSIIFGIIATALNAQTGLELVKGQKFISGGFFMDGERKIFNSNFRYESIDRQFSMSVYAYGAYLLDERTALFVGPRFGYSLYKGNISTLVFQGLNTEGEEVYVRKYGYYEDKYTNIGLSLGLRRYWWLNDRFYGALTLGLASNYLWTEWDEPPLAQAGSTGVWGQVQLDLSLKPGAMYLLSKRFGLEAELVGVNLGYKSRPEPEYSSNISLQLNNSDWLTLGLVYFLR</sequence>
<name>F4KRP5_HALH1</name>
<dbReference type="AlphaFoldDB" id="F4KRP5"/>
<dbReference type="Proteomes" id="UP000008461">
    <property type="component" value="Chromosome"/>
</dbReference>
<reference evidence="1 2" key="1">
    <citation type="journal article" date="2011" name="Stand. Genomic Sci.">
        <title>Complete genome sequence of Haliscomenobacter hydrossis type strain (O).</title>
        <authorList>
            <consortium name="US DOE Joint Genome Institute (JGI-PGF)"/>
            <person name="Daligault H."/>
            <person name="Lapidus A."/>
            <person name="Zeytun A."/>
            <person name="Nolan M."/>
            <person name="Lucas S."/>
            <person name="Del Rio T.G."/>
            <person name="Tice H."/>
            <person name="Cheng J.F."/>
            <person name="Tapia R."/>
            <person name="Han C."/>
            <person name="Goodwin L."/>
            <person name="Pitluck S."/>
            <person name="Liolios K."/>
            <person name="Pagani I."/>
            <person name="Ivanova N."/>
            <person name="Huntemann M."/>
            <person name="Mavromatis K."/>
            <person name="Mikhailova N."/>
            <person name="Pati A."/>
            <person name="Chen A."/>
            <person name="Palaniappan K."/>
            <person name="Land M."/>
            <person name="Hauser L."/>
            <person name="Brambilla E.M."/>
            <person name="Rohde M."/>
            <person name="Verbarg S."/>
            <person name="Goker M."/>
            <person name="Bristow J."/>
            <person name="Eisen J.A."/>
            <person name="Markowitz V."/>
            <person name="Hugenholtz P."/>
            <person name="Kyrpides N.C."/>
            <person name="Klenk H.P."/>
            <person name="Woyke T."/>
        </authorList>
    </citation>
    <scope>NUCLEOTIDE SEQUENCE [LARGE SCALE GENOMIC DNA]</scope>
    <source>
        <strain evidence="2">ATCC 27775 / DSM 1100 / LMG 10767 / O</strain>
    </source>
</reference>
<proteinExistence type="predicted"/>
<organism evidence="1 2">
    <name type="scientific">Haliscomenobacter hydrossis (strain ATCC 27775 / DSM 1100 / LMG 10767 / O)</name>
    <dbReference type="NCBI Taxonomy" id="760192"/>
    <lineage>
        <taxon>Bacteria</taxon>
        <taxon>Pseudomonadati</taxon>
        <taxon>Bacteroidota</taxon>
        <taxon>Saprospiria</taxon>
        <taxon>Saprospirales</taxon>
        <taxon>Haliscomenobacteraceae</taxon>
        <taxon>Haliscomenobacter</taxon>
    </lineage>
</organism>
<evidence type="ECO:0000313" key="2">
    <source>
        <dbReference type="Proteomes" id="UP000008461"/>
    </source>
</evidence>
<gene>
    <name evidence="1" type="ordered locus">Halhy_1136</name>
</gene>
<dbReference type="EMBL" id="CP002691">
    <property type="protein sequence ID" value="AEE49034.1"/>
    <property type="molecule type" value="Genomic_DNA"/>
</dbReference>
<evidence type="ECO:0000313" key="1">
    <source>
        <dbReference type="EMBL" id="AEE49034.1"/>
    </source>
</evidence>